<feature type="compositionally biased region" description="Basic residues" evidence="1">
    <location>
        <begin position="47"/>
        <end position="60"/>
    </location>
</feature>
<organism evidence="2 3">
    <name type="scientific">Fictibacillus fluitans</name>
    <dbReference type="NCBI Taxonomy" id="3058422"/>
    <lineage>
        <taxon>Bacteria</taxon>
        <taxon>Bacillati</taxon>
        <taxon>Bacillota</taxon>
        <taxon>Bacilli</taxon>
        <taxon>Bacillales</taxon>
        <taxon>Fictibacillaceae</taxon>
        <taxon>Fictibacillus</taxon>
    </lineage>
</organism>
<protein>
    <submittedName>
        <fullName evidence="2">Uncharacterized protein</fullName>
    </submittedName>
</protein>
<comment type="caution">
    <text evidence="2">The sequence shown here is derived from an EMBL/GenBank/DDBJ whole genome shotgun (WGS) entry which is preliminary data.</text>
</comment>
<name>A0ABT8HX39_9BACL</name>
<evidence type="ECO:0000313" key="2">
    <source>
        <dbReference type="EMBL" id="MDN4525343.1"/>
    </source>
</evidence>
<dbReference type="RefSeq" id="WP_301166382.1">
    <property type="nucleotide sequence ID" value="NZ_JAUHTR010000006.1"/>
</dbReference>
<dbReference type="Proteomes" id="UP001172721">
    <property type="component" value="Unassembled WGS sequence"/>
</dbReference>
<evidence type="ECO:0000313" key="3">
    <source>
        <dbReference type="Proteomes" id="UP001172721"/>
    </source>
</evidence>
<dbReference type="EMBL" id="JAUHTR010000006">
    <property type="protein sequence ID" value="MDN4525343.1"/>
    <property type="molecule type" value="Genomic_DNA"/>
</dbReference>
<accession>A0ABT8HX39</accession>
<gene>
    <name evidence="2" type="ORF">QYB97_12695</name>
</gene>
<keyword evidence="3" id="KW-1185">Reference proteome</keyword>
<feature type="region of interest" description="Disordered" evidence="1">
    <location>
        <begin position="47"/>
        <end position="68"/>
    </location>
</feature>
<evidence type="ECO:0000256" key="1">
    <source>
        <dbReference type="SAM" id="MobiDB-lite"/>
    </source>
</evidence>
<reference evidence="2" key="1">
    <citation type="submission" date="2023-07" db="EMBL/GenBank/DDBJ databases">
        <title>Fictibacillus sp. isolated from freshwater pond.</title>
        <authorList>
            <person name="Kirdat K."/>
            <person name="Bhat A."/>
            <person name="Mourya A."/>
            <person name="Yadav A."/>
        </authorList>
    </citation>
    <scope>NUCLEOTIDE SEQUENCE</scope>
    <source>
        <strain evidence="2">NE201</strain>
    </source>
</reference>
<sequence length="68" mass="8167">MASEVKTYFLSPEELEKYRATPKQKGPNIVDPGFTNNVNMALNSWKRRQNTVKSDHHRPREWRWPQNR</sequence>
<proteinExistence type="predicted"/>